<dbReference type="PROSITE" id="PS50146">
    <property type="entry name" value="DAGK"/>
    <property type="match status" value="1"/>
</dbReference>
<keyword evidence="1" id="KW-0472">Membrane</keyword>
<dbReference type="RefSeq" id="WP_341565956.1">
    <property type="nucleotide sequence ID" value="NZ_JBAKAR010000001.1"/>
</dbReference>
<name>A0ABU9FZA7_9GAMM</name>
<dbReference type="Gene3D" id="3.40.50.10330">
    <property type="entry name" value="Probable inorganic polyphosphate/atp-NAD kinase, domain 1"/>
    <property type="match status" value="1"/>
</dbReference>
<dbReference type="GO" id="GO:0016301">
    <property type="term" value="F:kinase activity"/>
    <property type="evidence" value="ECO:0007669"/>
    <property type="project" value="UniProtKB-KW"/>
</dbReference>
<dbReference type="SMART" id="SM00195">
    <property type="entry name" value="DSPc"/>
    <property type="match status" value="1"/>
</dbReference>
<keyword evidence="1" id="KW-1133">Transmembrane helix</keyword>
<feature type="transmembrane region" description="Helical" evidence="1">
    <location>
        <begin position="6"/>
        <end position="22"/>
    </location>
</feature>
<dbReference type="SMART" id="SM00404">
    <property type="entry name" value="PTPc_motif"/>
    <property type="match status" value="1"/>
</dbReference>
<dbReference type="InterPro" id="IPR000387">
    <property type="entry name" value="Tyr_Pase_dom"/>
</dbReference>
<evidence type="ECO:0000256" key="1">
    <source>
        <dbReference type="SAM" id="Phobius"/>
    </source>
</evidence>
<dbReference type="InterPro" id="IPR029021">
    <property type="entry name" value="Prot-tyrosine_phosphatase-like"/>
</dbReference>
<dbReference type="PROSITE" id="PS50054">
    <property type="entry name" value="TYR_PHOSPHATASE_DUAL"/>
    <property type="match status" value="1"/>
</dbReference>
<dbReference type="Pfam" id="PF00782">
    <property type="entry name" value="DSPc"/>
    <property type="match status" value="1"/>
</dbReference>
<evidence type="ECO:0000259" key="2">
    <source>
        <dbReference type="PROSITE" id="PS50054"/>
    </source>
</evidence>
<accession>A0ABU9FZA7</accession>
<dbReference type="EMBL" id="JBAKAR010000001">
    <property type="protein sequence ID" value="MEL0611545.1"/>
    <property type="molecule type" value="Genomic_DNA"/>
</dbReference>
<dbReference type="PANTHER" id="PTHR30492:SF0">
    <property type="entry name" value="METHYLGLYOXAL SYNTHASE"/>
    <property type="match status" value="1"/>
</dbReference>
<dbReference type="InterPro" id="IPR016064">
    <property type="entry name" value="NAD/diacylglycerol_kinase_sf"/>
</dbReference>
<keyword evidence="6" id="KW-1185">Reference proteome</keyword>
<dbReference type="InterPro" id="IPR017438">
    <property type="entry name" value="ATP-NAD_kinase_N"/>
</dbReference>
<dbReference type="InterPro" id="IPR004363">
    <property type="entry name" value="Methylgl_synth"/>
</dbReference>
<dbReference type="InterPro" id="IPR020422">
    <property type="entry name" value="TYR_PHOSPHATASE_DUAL_dom"/>
</dbReference>
<evidence type="ECO:0000259" key="3">
    <source>
        <dbReference type="PROSITE" id="PS50056"/>
    </source>
</evidence>
<reference evidence="5 6" key="1">
    <citation type="submission" date="2024-02" db="EMBL/GenBank/DDBJ databases">
        <title>Bacteria isolated from the canopy kelp, Nereocystis luetkeana.</title>
        <authorList>
            <person name="Pfister C.A."/>
            <person name="Younker I.T."/>
            <person name="Light S.H."/>
        </authorList>
    </citation>
    <scope>NUCLEOTIDE SEQUENCE [LARGE SCALE GENOMIC DNA]</scope>
    <source>
        <strain evidence="5 6">TI.4.07</strain>
    </source>
</reference>
<dbReference type="InterPro" id="IPR001206">
    <property type="entry name" value="Diacylglycerol_kinase_cat_dom"/>
</dbReference>
<dbReference type="InterPro" id="IPR003595">
    <property type="entry name" value="Tyr_Pase_cat"/>
</dbReference>
<dbReference type="PROSITE" id="PS50056">
    <property type="entry name" value="TYR_PHOSPHATASE_2"/>
    <property type="match status" value="1"/>
</dbReference>
<proteinExistence type="predicted"/>
<keyword evidence="5" id="KW-0418">Kinase</keyword>
<feature type="domain" description="Tyrosine specific protein phosphatases" evidence="3">
    <location>
        <begin position="155"/>
        <end position="224"/>
    </location>
</feature>
<feature type="domain" description="DAGKc" evidence="4">
    <location>
        <begin position="236"/>
        <end position="369"/>
    </location>
</feature>
<dbReference type="InterPro" id="IPR000340">
    <property type="entry name" value="Dual-sp_phosphatase_cat-dom"/>
</dbReference>
<sequence length="567" mass="62960">MFQPQYYFYITVVLALLTTLTSNVYFKLALAWFTLSYLAVSLAYLLNNPTIFRKRSDGSVPVYIRWVFHPFLWTTQLYNSWQRSRDTVPALQKIDEGLYLARRLFPSDVHHLKSENIAAILDVTAEFTSLNWVSSQQHVDYLNIPVLDHSTPSNVQIYKALNWIHTHRKTGRSVMIHCALGRGRSVFVTAAYLLSQNPNSSPDDVMEKIRAIRQTARLNKRQFKALKRAHKNGLLTVRNTAWLIANPVAGKRQWEAEKAFILRYLSAYYDVTVKITSPENNGTVYAKEAVNASPDLVIACGGDGTVAEVASALVGSDIKLGIIPFGTANALSHVLCGVLSKVAPVETACINLVEGCEQKIDTAECNGELMLLMVGVGFEQQMIEKADREKKNTSGQLAYLQGLREAISQNDVHEFQVSLDDEETFMIKTPSLTIANAAPITTLLAQGRGMPNIMDGELDLTWLDPHRFQLLNLAELALLGLGDANADNGSEHDEEARESGVFHRAARQVTVDISQVGRYVIDGEEREADTINIKVNPNSLNVVVPESALNNALKENSGTKEAQKTAQ</sequence>
<evidence type="ECO:0000313" key="5">
    <source>
        <dbReference type="EMBL" id="MEL0611545.1"/>
    </source>
</evidence>
<dbReference type="Gene3D" id="2.60.200.40">
    <property type="match status" value="1"/>
</dbReference>
<dbReference type="Proteomes" id="UP001379949">
    <property type="component" value="Unassembled WGS sequence"/>
</dbReference>
<dbReference type="NCBIfam" id="NF009025">
    <property type="entry name" value="PRK12361.1"/>
    <property type="match status" value="1"/>
</dbReference>
<dbReference type="Gene3D" id="3.90.190.10">
    <property type="entry name" value="Protein tyrosine phosphatase superfamily"/>
    <property type="match status" value="1"/>
</dbReference>
<dbReference type="SUPFAM" id="SSF111331">
    <property type="entry name" value="NAD kinase/diacylglycerol kinase-like"/>
    <property type="match status" value="1"/>
</dbReference>
<dbReference type="SUPFAM" id="SSF52799">
    <property type="entry name" value="(Phosphotyrosine protein) phosphatases II"/>
    <property type="match status" value="1"/>
</dbReference>
<gene>
    <name evidence="5" type="ORF">V6242_00190</name>
</gene>
<dbReference type="Pfam" id="PF00781">
    <property type="entry name" value="DAGK_cat"/>
    <property type="match status" value="1"/>
</dbReference>
<feature type="transmembrane region" description="Helical" evidence="1">
    <location>
        <begin position="29"/>
        <end position="46"/>
    </location>
</feature>
<comment type="caution">
    <text evidence="5">The sequence shown here is derived from an EMBL/GenBank/DDBJ whole genome shotgun (WGS) entry which is preliminary data.</text>
</comment>
<keyword evidence="5" id="KW-0808">Transferase</keyword>
<organism evidence="5 6">
    <name type="scientific">Marinomonas arenicola</name>
    <dbReference type="NCBI Taxonomy" id="569601"/>
    <lineage>
        <taxon>Bacteria</taxon>
        <taxon>Pseudomonadati</taxon>
        <taxon>Pseudomonadota</taxon>
        <taxon>Gammaproteobacteria</taxon>
        <taxon>Oceanospirillales</taxon>
        <taxon>Oceanospirillaceae</taxon>
        <taxon>Marinomonas</taxon>
    </lineage>
</organism>
<keyword evidence="1" id="KW-0812">Transmembrane</keyword>
<dbReference type="PANTHER" id="PTHR30492">
    <property type="entry name" value="METHYLGLYOXAL SYNTHASE"/>
    <property type="match status" value="1"/>
</dbReference>
<evidence type="ECO:0000313" key="6">
    <source>
        <dbReference type="Proteomes" id="UP001379949"/>
    </source>
</evidence>
<dbReference type="SMART" id="SM00046">
    <property type="entry name" value="DAGKc"/>
    <property type="match status" value="1"/>
</dbReference>
<evidence type="ECO:0000259" key="4">
    <source>
        <dbReference type="PROSITE" id="PS50146"/>
    </source>
</evidence>
<feature type="domain" description="Tyrosine-protein phosphatase" evidence="2">
    <location>
        <begin position="88"/>
        <end position="235"/>
    </location>
</feature>
<protein>
    <submittedName>
        <fullName evidence="5">Diacylglycerol kinase family protein</fullName>
    </submittedName>
</protein>